<dbReference type="AlphaFoldDB" id="A0A9P7J2Z8"/>
<dbReference type="RefSeq" id="XP_041164480.1">
    <property type="nucleotide sequence ID" value="XM_041296513.1"/>
</dbReference>
<organism evidence="2 3">
    <name type="scientific">Suillus plorans</name>
    <dbReference type="NCBI Taxonomy" id="116603"/>
    <lineage>
        <taxon>Eukaryota</taxon>
        <taxon>Fungi</taxon>
        <taxon>Dikarya</taxon>
        <taxon>Basidiomycota</taxon>
        <taxon>Agaricomycotina</taxon>
        <taxon>Agaricomycetes</taxon>
        <taxon>Agaricomycetidae</taxon>
        <taxon>Boletales</taxon>
        <taxon>Suillineae</taxon>
        <taxon>Suillaceae</taxon>
        <taxon>Suillus</taxon>
    </lineage>
</organism>
<sequence>MNYENYERKIVETYSIALNIFPLGTMVNPGKVGRREDLVRLLDSLMDGSCEWVKLTDTELTEHVKKNIERQARGEKVYKPRKRCTKATSAKSQG</sequence>
<protein>
    <submittedName>
        <fullName evidence="2">Uncharacterized protein</fullName>
    </submittedName>
</protein>
<gene>
    <name evidence="2" type="ORF">HD556DRAFT_1208245</name>
</gene>
<dbReference type="OrthoDB" id="3253416at2759"/>
<dbReference type="Proteomes" id="UP000719766">
    <property type="component" value="Unassembled WGS sequence"/>
</dbReference>
<proteinExistence type="predicted"/>
<evidence type="ECO:0000313" key="2">
    <source>
        <dbReference type="EMBL" id="KAG1800738.1"/>
    </source>
</evidence>
<evidence type="ECO:0000256" key="1">
    <source>
        <dbReference type="SAM" id="MobiDB-lite"/>
    </source>
</evidence>
<accession>A0A9P7J2Z8</accession>
<evidence type="ECO:0000313" key="3">
    <source>
        <dbReference type="Proteomes" id="UP000719766"/>
    </source>
</evidence>
<keyword evidence="3" id="KW-1185">Reference proteome</keyword>
<name>A0A9P7J2Z8_9AGAM</name>
<dbReference type="GeneID" id="64590277"/>
<feature type="region of interest" description="Disordered" evidence="1">
    <location>
        <begin position="72"/>
        <end position="94"/>
    </location>
</feature>
<comment type="caution">
    <text evidence="2">The sequence shown here is derived from an EMBL/GenBank/DDBJ whole genome shotgun (WGS) entry which is preliminary data.</text>
</comment>
<feature type="non-terminal residue" evidence="2">
    <location>
        <position position="94"/>
    </location>
</feature>
<reference evidence="2" key="1">
    <citation type="journal article" date="2020" name="New Phytol.">
        <title>Comparative genomics reveals dynamic genome evolution in host specialist ectomycorrhizal fungi.</title>
        <authorList>
            <person name="Lofgren L.A."/>
            <person name="Nguyen N.H."/>
            <person name="Vilgalys R."/>
            <person name="Ruytinx J."/>
            <person name="Liao H.L."/>
            <person name="Branco S."/>
            <person name="Kuo A."/>
            <person name="LaButti K."/>
            <person name="Lipzen A."/>
            <person name="Andreopoulos W."/>
            <person name="Pangilinan J."/>
            <person name="Riley R."/>
            <person name="Hundley H."/>
            <person name="Na H."/>
            <person name="Barry K."/>
            <person name="Grigoriev I.V."/>
            <person name="Stajich J.E."/>
            <person name="Kennedy P.G."/>
        </authorList>
    </citation>
    <scope>NUCLEOTIDE SEQUENCE</scope>
    <source>
        <strain evidence="2">S12</strain>
    </source>
</reference>
<dbReference type="EMBL" id="JABBWE010000008">
    <property type="protein sequence ID" value="KAG1800738.1"/>
    <property type="molecule type" value="Genomic_DNA"/>
</dbReference>